<evidence type="ECO:0000313" key="4">
    <source>
        <dbReference type="Proteomes" id="UP001589890"/>
    </source>
</evidence>
<keyword evidence="2" id="KW-0812">Transmembrane</keyword>
<evidence type="ECO:0000256" key="1">
    <source>
        <dbReference type="SAM" id="MobiDB-lite"/>
    </source>
</evidence>
<sequence length="454" mass="49834">MSVKPPMADTSGGPSKTTTAAHGPRRWIGLVAAVALAGGGVVYAVHDRGDAPPTTTATQRRTQAPSAAQLAETARRTAIDAILARRAAAVQRGDEKAFLQDIDPSEVGLRRAQQTLFANLVELGFRRLEYLQAEERFDQVVIKNHGPSAYLVRIVMRYQIADVDAVPVSTELGYTFARRANRWYLVDDNDLDLDLGPSAHREPWDLGRIEVHRGPRVRVVVEKGDTKRARLIVAEAKEALAEVGKYWPLPWTGTVLVVALDETEVRDARFADEDIESAASATSTFAEMPGEVTAEGKIGGAYVVVNPAERDRVDEILLSHEFTHVATARLGGYEPLWLAEGAAEYVSWSGVEAVSGPNEVLEWEADVIRDAMPALQSLPTDAGFYDKSGDVYGVSWLAVRFLIKEVGIEKVAQLYTEIARDGINQISRDRILTAQTGYTEASLWLALKKYQPER</sequence>
<gene>
    <name evidence="3" type="ORF">ACFFGN_15150</name>
</gene>
<evidence type="ECO:0000256" key="2">
    <source>
        <dbReference type="SAM" id="Phobius"/>
    </source>
</evidence>
<name>A0ABV6QN42_9ACTN</name>
<reference evidence="3 4" key="1">
    <citation type="submission" date="2024-09" db="EMBL/GenBank/DDBJ databases">
        <authorList>
            <person name="Sun Q."/>
            <person name="Mori K."/>
        </authorList>
    </citation>
    <scope>NUCLEOTIDE SEQUENCE [LARGE SCALE GENOMIC DNA]</scope>
    <source>
        <strain evidence="3 4">CGMCC 1.15906</strain>
    </source>
</reference>
<dbReference type="EMBL" id="JBHLTC010000018">
    <property type="protein sequence ID" value="MFC0625416.1"/>
    <property type="molecule type" value="Genomic_DNA"/>
</dbReference>
<accession>A0ABV6QN42</accession>
<evidence type="ECO:0008006" key="5">
    <source>
        <dbReference type="Google" id="ProtNLM"/>
    </source>
</evidence>
<dbReference type="RefSeq" id="WP_380047809.1">
    <property type="nucleotide sequence ID" value="NZ_JBHLTC010000018.1"/>
</dbReference>
<feature type="transmembrane region" description="Helical" evidence="2">
    <location>
        <begin position="27"/>
        <end position="46"/>
    </location>
</feature>
<keyword evidence="2" id="KW-0472">Membrane</keyword>
<protein>
    <recommendedName>
        <fullName evidence="5">Peptidase MA-like domain-containing protein</fullName>
    </recommendedName>
</protein>
<evidence type="ECO:0000313" key="3">
    <source>
        <dbReference type="EMBL" id="MFC0625416.1"/>
    </source>
</evidence>
<feature type="region of interest" description="Disordered" evidence="1">
    <location>
        <begin position="1"/>
        <end position="21"/>
    </location>
</feature>
<keyword evidence="4" id="KW-1185">Reference proteome</keyword>
<dbReference type="Proteomes" id="UP001589890">
    <property type="component" value="Unassembled WGS sequence"/>
</dbReference>
<proteinExistence type="predicted"/>
<organism evidence="3 4">
    <name type="scientific">Kribbella deserti</name>
    <dbReference type="NCBI Taxonomy" id="1926257"/>
    <lineage>
        <taxon>Bacteria</taxon>
        <taxon>Bacillati</taxon>
        <taxon>Actinomycetota</taxon>
        <taxon>Actinomycetes</taxon>
        <taxon>Propionibacteriales</taxon>
        <taxon>Kribbellaceae</taxon>
        <taxon>Kribbella</taxon>
    </lineage>
</organism>
<comment type="caution">
    <text evidence="3">The sequence shown here is derived from an EMBL/GenBank/DDBJ whole genome shotgun (WGS) entry which is preliminary data.</text>
</comment>
<keyword evidence="2" id="KW-1133">Transmembrane helix</keyword>